<evidence type="ECO:0000259" key="4">
    <source>
        <dbReference type="Pfam" id="PF17168"/>
    </source>
</evidence>
<protein>
    <recommendedName>
        <fullName evidence="7">DUF1793-domain-containing protein</fullName>
    </recommendedName>
</protein>
<dbReference type="PANTHER" id="PTHR31987">
    <property type="entry name" value="GLUTAMINASE A-RELATED"/>
    <property type="match status" value="1"/>
</dbReference>
<sequence length="715" mass="76537">MRIHPPSYLTLTFLSFLSFLCAPVCSLSLNWTATPFTPDAVPLAVRSPYLSAWLAQGVGAALNDGWSTFWTGSIVGWAGYVRVDGTPYTFMGIPGGTTPVPAKAVQKSLNWTATQTPLPLPTSSTFLPRAHRHPNDGKEHAVQVYTDITGEWLTSNDSLVANWSTNTGDSGGVWTHQIQLSQQEVYAEVSDRAQYTLVRSYFLANGTLPGAQDTAFRAVSDRWPVLAFERDLGVVSGAGAGTVEFAVGHVRDPVVEYVAGAGTQNRSVHFWRQYENDAISDFLTDHPNALTAAQKFDSRLQADATKVSSNYADMAALSVRQALATAELTISKGSDGAWNTSDTMMFLKEISSSGLASTTDVIFASWPLWLYANPALGKYLLLPVLAYQPSGMYPNQWSVHDLGAYPQALGHNNGKDLAMPVEEKKAHKDVTCRMPQHAHHDSPLPPMTTPSLAPTSVPSVPFSSCPLLTDDDTQYSLLDQWTQYLIANSLMPANQFSTDVFAGTLANQTNLAIKGIVGIKAMSMIANMTGDAPRAADYSSVASGYAERFGQLAYGDGGSWGLAYNIGCIKCPAFVVSNASVFLMSLSDRYLCASHPEDCWYGTVAGTYGVPLDTRRDWYDVELGVAQAFRARAPVGAHLALLVVSSTAMNTSSAGCAIPSTSSVPAFSGTQGPSATASGGAIPSHTSAAARVVARQILLVSLIIPVLALWSCVWV</sequence>
<dbReference type="InterPro" id="IPR033433">
    <property type="entry name" value="GtaA_N"/>
</dbReference>
<dbReference type="eggNOG" id="ENOG502QPQS">
    <property type="taxonomic scope" value="Eukaryota"/>
</dbReference>
<dbReference type="PANTHER" id="PTHR31987:SF1">
    <property type="entry name" value="GLUTAMINASE A"/>
    <property type="match status" value="1"/>
</dbReference>
<keyword evidence="2" id="KW-0732">Signal</keyword>
<dbReference type="Pfam" id="PF16335">
    <property type="entry name" value="GtaA_6_Hairpin"/>
    <property type="match status" value="2"/>
</dbReference>
<dbReference type="EMBL" id="KB469302">
    <property type="protein sequence ID" value="EPQ55454.1"/>
    <property type="molecule type" value="Genomic_DNA"/>
</dbReference>
<gene>
    <name evidence="5" type="ORF">GLOTRDRAFT_129728</name>
</gene>
<dbReference type="KEGG" id="gtr:GLOTRDRAFT_129728"/>
<keyword evidence="6" id="KW-1185">Reference proteome</keyword>
<reference evidence="5 6" key="1">
    <citation type="journal article" date="2012" name="Science">
        <title>The Paleozoic origin of enzymatic lignin decomposition reconstructed from 31 fungal genomes.</title>
        <authorList>
            <person name="Floudas D."/>
            <person name="Binder M."/>
            <person name="Riley R."/>
            <person name="Barry K."/>
            <person name="Blanchette R.A."/>
            <person name="Henrissat B."/>
            <person name="Martinez A.T."/>
            <person name="Otillar R."/>
            <person name="Spatafora J.W."/>
            <person name="Yadav J.S."/>
            <person name="Aerts A."/>
            <person name="Benoit I."/>
            <person name="Boyd A."/>
            <person name="Carlson A."/>
            <person name="Copeland A."/>
            <person name="Coutinho P.M."/>
            <person name="de Vries R.P."/>
            <person name="Ferreira P."/>
            <person name="Findley K."/>
            <person name="Foster B."/>
            <person name="Gaskell J."/>
            <person name="Glotzer D."/>
            <person name="Gorecki P."/>
            <person name="Heitman J."/>
            <person name="Hesse C."/>
            <person name="Hori C."/>
            <person name="Igarashi K."/>
            <person name="Jurgens J.A."/>
            <person name="Kallen N."/>
            <person name="Kersten P."/>
            <person name="Kohler A."/>
            <person name="Kuees U."/>
            <person name="Kumar T.K.A."/>
            <person name="Kuo A."/>
            <person name="LaButti K."/>
            <person name="Larrondo L.F."/>
            <person name="Lindquist E."/>
            <person name="Ling A."/>
            <person name="Lombard V."/>
            <person name="Lucas S."/>
            <person name="Lundell T."/>
            <person name="Martin R."/>
            <person name="McLaughlin D.J."/>
            <person name="Morgenstern I."/>
            <person name="Morin E."/>
            <person name="Murat C."/>
            <person name="Nagy L.G."/>
            <person name="Nolan M."/>
            <person name="Ohm R.A."/>
            <person name="Patyshakuliyeva A."/>
            <person name="Rokas A."/>
            <person name="Ruiz-Duenas F.J."/>
            <person name="Sabat G."/>
            <person name="Salamov A."/>
            <person name="Samejima M."/>
            <person name="Schmutz J."/>
            <person name="Slot J.C."/>
            <person name="St John F."/>
            <person name="Stenlid J."/>
            <person name="Sun H."/>
            <person name="Sun S."/>
            <person name="Syed K."/>
            <person name="Tsang A."/>
            <person name="Wiebenga A."/>
            <person name="Young D."/>
            <person name="Pisabarro A."/>
            <person name="Eastwood D.C."/>
            <person name="Martin F."/>
            <person name="Cullen D."/>
            <person name="Grigoriev I.V."/>
            <person name="Hibbett D.S."/>
        </authorList>
    </citation>
    <scope>NUCLEOTIDE SEQUENCE [LARGE SCALE GENOMIC DNA]</scope>
    <source>
        <strain evidence="5 6">ATCC 11539</strain>
    </source>
</reference>
<accession>S7RR97</accession>
<dbReference type="AlphaFoldDB" id="S7RR97"/>
<evidence type="ECO:0000259" key="3">
    <source>
        <dbReference type="Pfam" id="PF16335"/>
    </source>
</evidence>
<feature type="signal peptide" evidence="2">
    <location>
        <begin position="1"/>
        <end position="26"/>
    </location>
</feature>
<dbReference type="OrthoDB" id="3918848at2759"/>
<proteinExistence type="predicted"/>
<dbReference type="OMA" id="FTEINEQ"/>
<keyword evidence="1" id="KW-1133">Transmembrane helix</keyword>
<dbReference type="Pfam" id="PF17168">
    <property type="entry name" value="DUF5127"/>
    <property type="match status" value="1"/>
</dbReference>
<dbReference type="HOGENOM" id="CLU_008020_1_0_1"/>
<feature type="chain" id="PRO_5004544160" description="DUF1793-domain-containing protein" evidence="2">
    <location>
        <begin position="27"/>
        <end position="715"/>
    </location>
</feature>
<dbReference type="GeneID" id="19301994"/>
<dbReference type="Proteomes" id="UP000030669">
    <property type="component" value="Unassembled WGS sequence"/>
</dbReference>
<feature type="transmembrane region" description="Helical" evidence="1">
    <location>
        <begin position="693"/>
        <end position="714"/>
    </location>
</feature>
<feature type="domain" description="Glutaminase A N-terminal" evidence="4">
    <location>
        <begin position="133"/>
        <end position="303"/>
    </location>
</feature>
<evidence type="ECO:0000313" key="5">
    <source>
        <dbReference type="EMBL" id="EPQ55454.1"/>
    </source>
</evidence>
<evidence type="ECO:0000256" key="1">
    <source>
        <dbReference type="SAM" id="Phobius"/>
    </source>
</evidence>
<organism evidence="5 6">
    <name type="scientific">Gloeophyllum trabeum (strain ATCC 11539 / FP-39264 / Madison 617)</name>
    <name type="common">Brown rot fungus</name>
    <dbReference type="NCBI Taxonomy" id="670483"/>
    <lineage>
        <taxon>Eukaryota</taxon>
        <taxon>Fungi</taxon>
        <taxon>Dikarya</taxon>
        <taxon>Basidiomycota</taxon>
        <taxon>Agaricomycotina</taxon>
        <taxon>Agaricomycetes</taxon>
        <taxon>Gloeophyllales</taxon>
        <taxon>Gloeophyllaceae</taxon>
        <taxon>Gloeophyllum</taxon>
    </lineage>
</organism>
<keyword evidence="1" id="KW-0472">Membrane</keyword>
<name>S7RR97_GLOTA</name>
<dbReference type="RefSeq" id="XP_007866567.1">
    <property type="nucleotide sequence ID" value="XM_007868376.1"/>
</dbReference>
<evidence type="ECO:0000256" key="2">
    <source>
        <dbReference type="SAM" id="SignalP"/>
    </source>
</evidence>
<dbReference type="InterPro" id="IPR052743">
    <property type="entry name" value="Glutaminase_GtaA"/>
</dbReference>
<keyword evidence="1" id="KW-0812">Transmembrane</keyword>
<feature type="domain" description="Glutaminase A central" evidence="3">
    <location>
        <begin position="308"/>
        <end position="423"/>
    </location>
</feature>
<evidence type="ECO:0008006" key="7">
    <source>
        <dbReference type="Google" id="ProtNLM"/>
    </source>
</evidence>
<dbReference type="STRING" id="670483.S7RR97"/>
<evidence type="ECO:0000313" key="6">
    <source>
        <dbReference type="Proteomes" id="UP000030669"/>
    </source>
</evidence>
<dbReference type="InterPro" id="IPR032514">
    <property type="entry name" value="GtaA_central"/>
</dbReference>
<feature type="domain" description="Glutaminase A central" evidence="3">
    <location>
        <begin position="474"/>
        <end position="619"/>
    </location>
</feature>